<dbReference type="AlphaFoldDB" id="S5XWN4"/>
<reference evidence="1 2" key="1">
    <citation type="journal article" date="2014" name="BMC Genomics">
        <title>Architecture and functions of a multipartite genome of the methylotrophic bacterium Paracoccus aminophilus JCM 7686, containing primary and secondary chromids.</title>
        <authorList>
            <person name="Dziewit L."/>
            <person name="Czarnecki J."/>
            <person name="Wibberg D."/>
            <person name="Radlinska M."/>
            <person name="Mrozek P."/>
            <person name="Szymczak M."/>
            <person name="Schluter A."/>
            <person name="Puhler A."/>
            <person name="Bartosik D."/>
        </authorList>
    </citation>
    <scope>NUCLEOTIDE SEQUENCE [LARGE SCALE GENOMIC DNA]</scope>
    <source>
        <strain evidence="1">JCM 7686</strain>
    </source>
</reference>
<name>S5XWN4_PARAH</name>
<proteinExistence type="predicted"/>
<dbReference type="KEGG" id="pami:JCM7686_2651"/>
<dbReference type="RefSeq" id="WP_020951345.1">
    <property type="nucleotide sequence ID" value="NC_022041.1"/>
</dbReference>
<accession>S5XWN4</accession>
<organism evidence="1 2">
    <name type="scientific">Paracoccus aminophilus JCM 7686</name>
    <dbReference type="NCBI Taxonomy" id="1367847"/>
    <lineage>
        <taxon>Bacteria</taxon>
        <taxon>Pseudomonadati</taxon>
        <taxon>Pseudomonadota</taxon>
        <taxon>Alphaproteobacteria</taxon>
        <taxon>Rhodobacterales</taxon>
        <taxon>Paracoccaceae</taxon>
        <taxon>Paracoccus</taxon>
    </lineage>
</organism>
<sequence>MHIPTVLSSADTTRDAVAPVGNLVIRFSNGDYAEYEGISRKAFTAIFDAVASDQGTGPQSWGLFIIGLCRCLIDIRQVASIDFVELADDGDDDDLPVEAMVELAVAALTNTWDSKGTRIKEALNILNGCGASA</sequence>
<dbReference type="PATRIC" id="fig|1367847.3.peg.2651"/>
<gene>
    <name evidence="1" type="ORF">JCM7686_2651</name>
</gene>
<dbReference type="HOGENOM" id="CLU_1904706_0_0_5"/>
<dbReference type="Proteomes" id="UP000015480">
    <property type="component" value="Chromosome"/>
</dbReference>
<dbReference type="STRING" id="1367847.JCM7686_2651"/>
<protein>
    <submittedName>
        <fullName evidence="1">Uncharacterized protein</fullName>
    </submittedName>
</protein>
<dbReference type="EMBL" id="CP006650">
    <property type="protein sequence ID" value="AGT09707.1"/>
    <property type="molecule type" value="Genomic_DNA"/>
</dbReference>
<keyword evidence="2" id="KW-1185">Reference proteome</keyword>
<evidence type="ECO:0000313" key="1">
    <source>
        <dbReference type="EMBL" id="AGT09707.1"/>
    </source>
</evidence>
<evidence type="ECO:0000313" key="2">
    <source>
        <dbReference type="Proteomes" id="UP000015480"/>
    </source>
</evidence>